<sequence>MSSHNLHQYWVLAYYKEKDGNASRGKMLVYAESEFSAAGVFQACFRAQGFSSFYYESLIAATVYLEQSREAEWLCIRALHSMTGRTALIFEERKITCPPAIEQDWFTLNADSSPECIPEEDRVYLLIDGALYHTCSGKFILPVLYSLNCRWGCLLQGDAQAASEDYAPYLIEIPSVPERTLTQQQFLTWCCENPAGILLHSSRDFAALSHHFRKFTYLPVTDNTTWCFFRFYDPGIFYLLVTHLNTAEVRHFFQGITGCRFLHEGNAYVLSYDPEQNNKVTPERVTITPYLQQVFQQARQAALITKIEESLPAPADSSGAGLPADERKNLIIRTLNQAYLLGLTHPKALYYFLTAEICFPDENRASRWEAAEAYSSSQIVRALHYLELTLKCRIPGDSECLHAV</sequence>
<reference evidence="2" key="1">
    <citation type="journal article" date="2018" name="Genome Biol.">
        <title>SKESA: strategic k-mer extension for scrupulous assemblies.</title>
        <authorList>
            <person name="Souvorov A."/>
            <person name="Agarwala R."/>
            <person name="Lipman D.J."/>
        </authorList>
    </citation>
    <scope>NUCLEOTIDE SEQUENCE</scope>
    <source>
        <strain evidence="2">Morganella morganii ARLG-3209</strain>
    </source>
</reference>
<dbReference type="Pfam" id="PF13503">
    <property type="entry name" value="DUF4123"/>
    <property type="match status" value="1"/>
</dbReference>
<organism evidence="2 3">
    <name type="scientific">Morganella morganii</name>
    <name type="common">Proteus morganii</name>
    <dbReference type="NCBI Taxonomy" id="582"/>
    <lineage>
        <taxon>Bacteria</taxon>
        <taxon>Pseudomonadati</taxon>
        <taxon>Pseudomonadota</taxon>
        <taxon>Gammaproteobacteria</taxon>
        <taxon>Enterobacterales</taxon>
        <taxon>Morganellaceae</taxon>
        <taxon>Morganella</taxon>
    </lineage>
</organism>
<dbReference type="EMBL" id="DACSWI010000015">
    <property type="protein sequence ID" value="HAT3810756.1"/>
    <property type="molecule type" value="Genomic_DNA"/>
</dbReference>
<comment type="caution">
    <text evidence="2">The sequence shown here is derived from an EMBL/GenBank/DDBJ whole genome shotgun (WGS) entry which is preliminary data.</text>
</comment>
<accession>A0AAN5MIP8</accession>
<dbReference type="InterPro" id="IPR025391">
    <property type="entry name" value="DUF4123"/>
</dbReference>
<dbReference type="Proteomes" id="UP000865968">
    <property type="component" value="Unassembled WGS sequence"/>
</dbReference>
<evidence type="ECO:0000259" key="1">
    <source>
        <dbReference type="Pfam" id="PF13503"/>
    </source>
</evidence>
<proteinExistence type="predicted"/>
<gene>
    <name evidence="2" type="ORF">I8608_003662</name>
</gene>
<protein>
    <submittedName>
        <fullName evidence="2">DUF4123 domain-containing protein</fullName>
    </submittedName>
</protein>
<feature type="domain" description="DUF4123" evidence="1">
    <location>
        <begin position="123"/>
        <end position="249"/>
    </location>
</feature>
<name>A0AAN5MIP8_MORMO</name>
<reference evidence="2" key="2">
    <citation type="submission" date="2020-10" db="EMBL/GenBank/DDBJ databases">
        <authorList>
            <consortium name="NCBI Pathogen Detection Project"/>
        </authorList>
    </citation>
    <scope>NUCLEOTIDE SEQUENCE</scope>
    <source>
        <strain evidence="2">Morganella morganii ARLG-3209</strain>
    </source>
</reference>
<evidence type="ECO:0000313" key="2">
    <source>
        <dbReference type="EMBL" id="HAT3810756.1"/>
    </source>
</evidence>
<dbReference type="RefSeq" id="WP_262872155.1">
    <property type="nucleotide sequence ID" value="NZ_JAHTWD010000190.1"/>
</dbReference>
<evidence type="ECO:0000313" key="3">
    <source>
        <dbReference type="Proteomes" id="UP000865968"/>
    </source>
</evidence>
<dbReference type="AlphaFoldDB" id="A0AAN5MIP8"/>